<organism evidence="2 3">
    <name type="scientific">Leifsonia soli</name>
    <dbReference type="NCBI Taxonomy" id="582665"/>
    <lineage>
        <taxon>Bacteria</taxon>
        <taxon>Bacillati</taxon>
        <taxon>Actinomycetota</taxon>
        <taxon>Actinomycetes</taxon>
        <taxon>Micrococcales</taxon>
        <taxon>Microbacteriaceae</taxon>
        <taxon>Leifsonia</taxon>
    </lineage>
</organism>
<gene>
    <name evidence="2" type="ORF">BJ963_003192</name>
</gene>
<accession>A0A852T4D3</accession>
<proteinExistence type="predicted"/>
<name>A0A852T4D3_9MICO</name>
<protein>
    <submittedName>
        <fullName evidence="2">Uncharacterized protein</fullName>
    </submittedName>
</protein>
<dbReference type="AlphaFoldDB" id="A0A852T4D3"/>
<dbReference type="RefSeq" id="WP_179457519.1">
    <property type="nucleotide sequence ID" value="NZ_BAAAPX010000001.1"/>
</dbReference>
<comment type="caution">
    <text evidence="2">The sequence shown here is derived from an EMBL/GenBank/DDBJ whole genome shotgun (WGS) entry which is preliminary data.</text>
</comment>
<reference evidence="2 3" key="1">
    <citation type="submission" date="2020-07" db="EMBL/GenBank/DDBJ databases">
        <title>Sequencing the genomes of 1000 actinobacteria strains.</title>
        <authorList>
            <person name="Klenk H.-P."/>
        </authorList>
    </citation>
    <scope>NUCLEOTIDE SEQUENCE [LARGE SCALE GENOMIC DNA]</scope>
    <source>
        <strain evidence="2 3">DSM 23871</strain>
    </source>
</reference>
<keyword evidence="1" id="KW-0472">Membrane</keyword>
<dbReference type="Proteomes" id="UP000589620">
    <property type="component" value="Unassembled WGS sequence"/>
</dbReference>
<evidence type="ECO:0000313" key="3">
    <source>
        <dbReference type="Proteomes" id="UP000589620"/>
    </source>
</evidence>
<dbReference type="EMBL" id="JACCBJ010000001">
    <property type="protein sequence ID" value="NYD75673.1"/>
    <property type="molecule type" value="Genomic_DNA"/>
</dbReference>
<feature type="transmembrane region" description="Helical" evidence="1">
    <location>
        <begin position="56"/>
        <end position="80"/>
    </location>
</feature>
<keyword evidence="1" id="KW-1133">Transmembrane helix</keyword>
<evidence type="ECO:0000256" key="1">
    <source>
        <dbReference type="SAM" id="Phobius"/>
    </source>
</evidence>
<evidence type="ECO:0000313" key="2">
    <source>
        <dbReference type="EMBL" id="NYD75673.1"/>
    </source>
</evidence>
<feature type="transmembrane region" description="Helical" evidence="1">
    <location>
        <begin position="6"/>
        <end position="26"/>
    </location>
</feature>
<sequence length="81" mass="8686">MTFEAIVGLAISAPLAIVVGAVMVVWRKRIAEWNRRFFATGGDRYRPFVRASTPGSVAAVGCFILGIGVFNGARLIFAVVT</sequence>
<keyword evidence="1" id="KW-0812">Transmembrane</keyword>
<keyword evidence="3" id="KW-1185">Reference proteome</keyword>